<protein>
    <recommendedName>
        <fullName evidence="9">Cytochrome P450</fullName>
    </recommendedName>
</protein>
<keyword evidence="6" id="KW-0812">Transmembrane</keyword>
<keyword evidence="5" id="KW-0503">Monooxygenase</keyword>
<dbReference type="Pfam" id="PF00067">
    <property type="entry name" value="p450"/>
    <property type="match status" value="1"/>
</dbReference>
<dbReference type="CDD" id="cd11060">
    <property type="entry name" value="CYP57A1-like"/>
    <property type="match status" value="1"/>
</dbReference>
<dbReference type="InterPro" id="IPR050121">
    <property type="entry name" value="Cytochrome_P450_monoxygenase"/>
</dbReference>
<keyword evidence="4 5" id="KW-0408">Iron</keyword>
<dbReference type="PRINTS" id="PR00385">
    <property type="entry name" value="P450"/>
</dbReference>
<accession>A0ABR3SGJ1</accession>
<keyword evidence="8" id="KW-1185">Reference proteome</keyword>
<proteinExistence type="inferred from homology"/>
<feature type="transmembrane region" description="Helical" evidence="6">
    <location>
        <begin position="20"/>
        <end position="39"/>
    </location>
</feature>
<dbReference type="InterPro" id="IPR017972">
    <property type="entry name" value="Cyt_P450_CS"/>
</dbReference>
<evidence type="ECO:0000256" key="4">
    <source>
        <dbReference type="ARBA" id="ARBA00023004"/>
    </source>
</evidence>
<dbReference type="PANTHER" id="PTHR24305:SF166">
    <property type="entry name" value="CYTOCHROME P450 12A4, MITOCHONDRIAL-RELATED"/>
    <property type="match status" value="1"/>
</dbReference>
<evidence type="ECO:0000313" key="8">
    <source>
        <dbReference type="Proteomes" id="UP001521116"/>
    </source>
</evidence>
<reference evidence="7 8" key="1">
    <citation type="submission" date="2024-02" db="EMBL/GenBank/DDBJ databases">
        <title>De novo assembly and annotation of 12 fungi associated with fruit tree decline syndrome in Ontario, Canada.</title>
        <authorList>
            <person name="Sulman M."/>
            <person name="Ellouze W."/>
            <person name="Ilyukhin E."/>
        </authorList>
    </citation>
    <scope>NUCLEOTIDE SEQUENCE [LARGE SCALE GENOMIC DNA]</scope>
    <source>
        <strain evidence="7 8">M1-105</strain>
    </source>
</reference>
<keyword evidence="6" id="KW-0472">Membrane</keyword>
<name>A0ABR3SGJ1_9PEZI</name>
<dbReference type="InterPro" id="IPR002401">
    <property type="entry name" value="Cyt_P450_E_grp-I"/>
</dbReference>
<dbReference type="EMBL" id="JAJVDC020000170">
    <property type="protein sequence ID" value="KAL1620288.1"/>
    <property type="molecule type" value="Genomic_DNA"/>
</dbReference>
<evidence type="ECO:0000256" key="1">
    <source>
        <dbReference type="ARBA" id="ARBA00001971"/>
    </source>
</evidence>
<dbReference type="InterPro" id="IPR036396">
    <property type="entry name" value="Cyt_P450_sf"/>
</dbReference>
<gene>
    <name evidence="7" type="ORF">SLS56_009722</name>
</gene>
<dbReference type="PANTHER" id="PTHR24305">
    <property type="entry name" value="CYTOCHROME P450"/>
    <property type="match status" value="1"/>
</dbReference>
<keyword evidence="6" id="KW-1133">Transmembrane helix</keyword>
<evidence type="ECO:0000256" key="2">
    <source>
        <dbReference type="ARBA" id="ARBA00010617"/>
    </source>
</evidence>
<dbReference type="Proteomes" id="UP001521116">
    <property type="component" value="Unassembled WGS sequence"/>
</dbReference>
<evidence type="ECO:0008006" key="9">
    <source>
        <dbReference type="Google" id="ProtNLM"/>
    </source>
</evidence>
<comment type="similarity">
    <text evidence="2 5">Belongs to the cytochrome P450 family.</text>
</comment>
<sequence length="541" mass="59834">MEPHAQSATALVAEYACPSVFFTALLACVASTIIYRIFFHPLRKIPGPFVASFTELWRTRRYFLGNWHQDILDLHRKYGPVVRLAPNEVSFMDKDALVAVYGHIKGTKKARWTLTSAGPPHSTDCDIARQTGWYDTWQIPNQDNSFFNSTDPREHSFLRKRVAATYSMTAILSMEPQIQEVADVLWSRFGDFARRNETVDLCHWANYFAFDVVGKLALGGPIGFIEAGADPNGIIAAVHNGFFWASNMGYLPGQSKLLFNPLTQFLVSTFGGKGAFAHFNTWLADQLAARRARGPPKDGAKGDMLDHFIAMKDPDGRPAGDRGVLVEGSNIIGAGADTTSIGIRSVLGQLLLHADAYARVQREVDAAYAARGLSDAPGAGGIPYDVAGALPFLNACVREALRLHPSILWQLPREAPPQGVSVRGYYVPPGATVSISPLAHNRCPEVFGDDADAWRPERWILGEGSDEATLRDMNKFDTTFGYGSRTCVGKNLALVEIHKFIAQLLHQFGVELVNKDRPWVTRSQWFSYQADMFVKIKERAA</sequence>
<organism evidence="7 8">
    <name type="scientific">Neofusicoccum ribis</name>
    <dbReference type="NCBI Taxonomy" id="45134"/>
    <lineage>
        <taxon>Eukaryota</taxon>
        <taxon>Fungi</taxon>
        <taxon>Dikarya</taxon>
        <taxon>Ascomycota</taxon>
        <taxon>Pezizomycotina</taxon>
        <taxon>Dothideomycetes</taxon>
        <taxon>Dothideomycetes incertae sedis</taxon>
        <taxon>Botryosphaeriales</taxon>
        <taxon>Botryosphaeriaceae</taxon>
        <taxon>Neofusicoccum</taxon>
    </lineage>
</organism>
<keyword evidence="5" id="KW-0560">Oxidoreductase</keyword>
<comment type="cofactor">
    <cofactor evidence="1">
        <name>heme</name>
        <dbReference type="ChEBI" id="CHEBI:30413"/>
    </cofactor>
</comment>
<evidence type="ECO:0000313" key="7">
    <source>
        <dbReference type="EMBL" id="KAL1620288.1"/>
    </source>
</evidence>
<keyword evidence="3 5" id="KW-0479">Metal-binding</keyword>
<keyword evidence="5" id="KW-0349">Heme</keyword>
<dbReference type="PRINTS" id="PR00463">
    <property type="entry name" value="EP450I"/>
</dbReference>
<evidence type="ECO:0000256" key="3">
    <source>
        <dbReference type="ARBA" id="ARBA00022723"/>
    </source>
</evidence>
<dbReference type="Gene3D" id="1.10.630.10">
    <property type="entry name" value="Cytochrome P450"/>
    <property type="match status" value="1"/>
</dbReference>
<comment type="caution">
    <text evidence="7">The sequence shown here is derived from an EMBL/GenBank/DDBJ whole genome shotgun (WGS) entry which is preliminary data.</text>
</comment>
<dbReference type="PROSITE" id="PS00086">
    <property type="entry name" value="CYTOCHROME_P450"/>
    <property type="match status" value="1"/>
</dbReference>
<evidence type="ECO:0000256" key="6">
    <source>
        <dbReference type="SAM" id="Phobius"/>
    </source>
</evidence>
<dbReference type="InterPro" id="IPR001128">
    <property type="entry name" value="Cyt_P450"/>
</dbReference>
<evidence type="ECO:0000256" key="5">
    <source>
        <dbReference type="RuleBase" id="RU000461"/>
    </source>
</evidence>
<dbReference type="SUPFAM" id="SSF48264">
    <property type="entry name" value="Cytochrome P450"/>
    <property type="match status" value="1"/>
</dbReference>